<dbReference type="GeneID" id="39589016"/>
<dbReference type="Proteomes" id="UP000279236">
    <property type="component" value="Unassembled WGS sequence"/>
</dbReference>
<name>A0A427Y573_9TREE</name>
<feature type="region of interest" description="Disordered" evidence="1">
    <location>
        <begin position="113"/>
        <end position="135"/>
    </location>
</feature>
<organism evidence="2 3">
    <name type="scientific">Apiotrichum porosum</name>
    <dbReference type="NCBI Taxonomy" id="105984"/>
    <lineage>
        <taxon>Eukaryota</taxon>
        <taxon>Fungi</taxon>
        <taxon>Dikarya</taxon>
        <taxon>Basidiomycota</taxon>
        <taxon>Agaricomycotina</taxon>
        <taxon>Tremellomycetes</taxon>
        <taxon>Trichosporonales</taxon>
        <taxon>Trichosporonaceae</taxon>
        <taxon>Apiotrichum</taxon>
    </lineage>
</organism>
<dbReference type="AlphaFoldDB" id="A0A427Y573"/>
<proteinExistence type="predicted"/>
<dbReference type="EMBL" id="RSCE01000002">
    <property type="protein sequence ID" value="RSH86236.1"/>
    <property type="molecule type" value="Genomic_DNA"/>
</dbReference>
<evidence type="ECO:0000313" key="3">
    <source>
        <dbReference type="Proteomes" id="UP000279236"/>
    </source>
</evidence>
<keyword evidence="3" id="KW-1185">Reference proteome</keyword>
<feature type="compositionally biased region" description="Polar residues" evidence="1">
    <location>
        <begin position="1"/>
        <end position="21"/>
    </location>
</feature>
<accession>A0A427Y573</accession>
<protein>
    <submittedName>
        <fullName evidence="2">Uncharacterized protein</fullName>
    </submittedName>
</protein>
<feature type="region of interest" description="Disordered" evidence="1">
    <location>
        <begin position="1"/>
        <end position="32"/>
    </location>
</feature>
<dbReference type="RefSeq" id="XP_028479021.1">
    <property type="nucleotide sequence ID" value="XM_028620049.1"/>
</dbReference>
<gene>
    <name evidence="2" type="ORF">EHS24_004473</name>
</gene>
<reference evidence="2 3" key="1">
    <citation type="submission" date="2018-11" db="EMBL/GenBank/DDBJ databases">
        <title>Genome sequence of Apiotrichum porosum DSM 27194.</title>
        <authorList>
            <person name="Aliyu H."/>
            <person name="Gorte O."/>
            <person name="Ochsenreither K."/>
        </authorList>
    </citation>
    <scope>NUCLEOTIDE SEQUENCE [LARGE SCALE GENOMIC DNA]</scope>
    <source>
        <strain evidence="2 3">DSM 27194</strain>
    </source>
</reference>
<evidence type="ECO:0000256" key="1">
    <source>
        <dbReference type="SAM" id="MobiDB-lite"/>
    </source>
</evidence>
<comment type="caution">
    <text evidence="2">The sequence shown here is derived from an EMBL/GenBank/DDBJ whole genome shotgun (WGS) entry which is preliminary data.</text>
</comment>
<evidence type="ECO:0000313" key="2">
    <source>
        <dbReference type="EMBL" id="RSH86236.1"/>
    </source>
</evidence>
<sequence>MSASPAGSQTPSSQSTFDDTASTGRSSSPPPVPVCPGSAWLMNAGQPCCLFETPVGQMCYFCSRVLMRRGFMMRDVGVQTEEWLWDEGSEAAVSETTSDDMEQSDVEEVWEDAREDSRAGEDEIPTTGGKDIGPGGQYFIPAPTCRGNYYQQNMGYNCRRFPDEHGELRCIFCDEPAPFVSYRNQPYRWPEGYASYPDTPVAPGQTEEDYTTMQRRWNEQVDARSRYWENQQYLKDSGQDPFATGWSNPL</sequence>